<evidence type="ECO:0000313" key="2">
    <source>
        <dbReference type="EMBL" id="GIL39825.1"/>
    </source>
</evidence>
<accession>A0A8S8XFD0</accession>
<sequence>MELMEALRTRRAVRDFSDQPVDDAVLGGLIDAASLAPSALSLQPWAFCVVEKAARLNELASAAKNFARTRVAPDSPLAAQLADPDFDIFHGAQAMIVICATHNDAQSSEDCCVAAATLILAAHAQGLGACWVRLARAWLNLASTKIELGIPAQWVPVAPIVLGYPHILLTPPPPSRRPPRIIYCK</sequence>
<name>A0A8S8XFD0_9PROT</name>
<dbReference type="PANTHER" id="PTHR23026">
    <property type="entry name" value="NADPH NITROREDUCTASE"/>
    <property type="match status" value="1"/>
</dbReference>
<gene>
    <name evidence="2" type="ORF">TMPK1_20620</name>
</gene>
<evidence type="ECO:0000313" key="3">
    <source>
        <dbReference type="Proteomes" id="UP000681075"/>
    </source>
</evidence>
<keyword evidence="3" id="KW-1185">Reference proteome</keyword>
<comment type="caution">
    <text evidence="2">The sequence shown here is derived from an EMBL/GenBank/DDBJ whole genome shotgun (WGS) entry which is preliminary data.</text>
</comment>
<feature type="domain" description="Nitroreductase" evidence="1">
    <location>
        <begin position="7"/>
        <end position="164"/>
    </location>
</feature>
<organism evidence="2 3">
    <name type="scientific">Roseiterribacter gracilis</name>
    <dbReference type="NCBI Taxonomy" id="2812848"/>
    <lineage>
        <taxon>Bacteria</taxon>
        <taxon>Pseudomonadati</taxon>
        <taxon>Pseudomonadota</taxon>
        <taxon>Alphaproteobacteria</taxon>
        <taxon>Rhodospirillales</taxon>
        <taxon>Roseiterribacteraceae</taxon>
        <taxon>Roseiterribacter</taxon>
    </lineage>
</organism>
<proteinExistence type="predicted"/>
<dbReference type="CDD" id="cd02062">
    <property type="entry name" value="Nitro_FMN_reductase"/>
    <property type="match status" value="1"/>
</dbReference>
<dbReference type="Pfam" id="PF00881">
    <property type="entry name" value="Nitroreductase"/>
    <property type="match status" value="1"/>
</dbReference>
<dbReference type="GO" id="GO:0016491">
    <property type="term" value="F:oxidoreductase activity"/>
    <property type="evidence" value="ECO:0007669"/>
    <property type="project" value="InterPro"/>
</dbReference>
<dbReference type="InterPro" id="IPR000415">
    <property type="entry name" value="Nitroreductase-like"/>
</dbReference>
<dbReference type="Gene3D" id="3.40.109.10">
    <property type="entry name" value="NADH Oxidase"/>
    <property type="match status" value="1"/>
</dbReference>
<protein>
    <submittedName>
        <fullName evidence="2">Nitroreductase</fullName>
    </submittedName>
</protein>
<dbReference type="InterPro" id="IPR029479">
    <property type="entry name" value="Nitroreductase"/>
</dbReference>
<dbReference type="EMBL" id="BOPV01000001">
    <property type="protein sequence ID" value="GIL39825.1"/>
    <property type="molecule type" value="Genomic_DNA"/>
</dbReference>
<dbReference type="AlphaFoldDB" id="A0A8S8XFD0"/>
<dbReference type="Proteomes" id="UP000681075">
    <property type="component" value="Unassembled WGS sequence"/>
</dbReference>
<evidence type="ECO:0000259" key="1">
    <source>
        <dbReference type="Pfam" id="PF00881"/>
    </source>
</evidence>
<dbReference type="InterPro" id="IPR050627">
    <property type="entry name" value="Nitroreductase/BluB"/>
</dbReference>
<dbReference type="SUPFAM" id="SSF55469">
    <property type="entry name" value="FMN-dependent nitroreductase-like"/>
    <property type="match status" value="1"/>
</dbReference>
<dbReference type="PANTHER" id="PTHR23026:SF123">
    <property type="entry name" value="NAD(P)H NITROREDUCTASE RV3131-RELATED"/>
    <property type="match status" value="1"/>
</dbReference>
<reference evidence="2" key="1">
    <citation type="submission" date="2021-02" db="EMBL/GenBank/DDBJ databases">
        <title>Genome sequence of Rhodospirillales sp. strain TMPK1 isolated from soil.</title>
        <authorList>
            <person name="Nakai R."/>
            <person name="Kusada H."/>
            <person name="Tamaki H."/>
        </authorList>
    </citation>
    <scope>NUCLEOTIDE SEQUENCE</scope>
    <source>
        <strain evidence="2">TMPK1</strain>
    </source>
</reference>